<dbReference type="Gene3D" id="3.40.250.10">
    <property type="entry name" value="Rhodanese-like domain"/>
    <property type="match status" value="1"/>
</dbReference>
<dbReference type="InterPro" id="IPR050229">
    <property type="entry name" value="GlpE_sulfurtransferase"/>
</dbReference>
<dbReference type="Pfam" id="PF00581">
    <property type="entry name" value="Rhodanese"/>
    <property type="match status" value="1"/>
</dbReference>
<name>A0A2W4QT42_9GAMM</name>
<dbReference type="PROSITE" id="PS50206">
    <property type="entry name" value="RHODANESE_3"/>
    <property type="match status" value="1"/>
</dbReference>
<sequence length="121" mass="12885">MQSVQDIVRLANEARKRIKEISPDESFALVGSGAILIDVREEKEFKAGSIAGAIHISRSQLASHINAAVPDKSTPIVCFCAVGHRSAIAADTLQQLGYRNVTSMAGGLKSYLVSSSDRKSA</sequence>
<evidence type="ECO:0000259" key="1">
    <source>
        <dbReference type="PROSITE" id="PS50206"/>
    </source>
</evidence>
<dbReference type="InterPro" id="IPR036873">
    <property type="entry name" value="Rhodanese-like_dom_sf"/>
</dbReference>
<protein>
    <submittedName>
        <fullName evidence="2">Sulfurtransferase</fullName>
    </submittedName>
</protein>
<gene>
    <name evidence="2" type="ORF">DM484_19225</name>
</gene>
<feature type="domain" description="Rhodanese" evidence="1">
    <location>
        <begin position="30"/>
        <end position="114"/>
    </location>
</feature>
<dbReference type="PANTHER" id="PTHR43031">
    <property type="entry name" value="FAD-DEPENDENT OXIDOREDUCTASE"/>
    <property type="match status" value="1"/>
</dbReference>
<dbReference type="CDD" id="cd00158">
    <property type="entry name" value="RHOD"/>
    <property type="match status" value="1"/>
</dbReference>
<dbReference type="Proteomes" id="UP000249396">
    <property type="component" value="Unassembled WGS sequence"/>
</dbReference>
<evidence type="ECO:0000313" key="2">
    <source>
        <dbReference type="EMBL" id="PZN75235.1"/>
    </source>
</evidence>
<reference evidence="2 3" key="1">
    <citation type="journal article" date="2018" name="Aquat. Microb. Ecol.">
        <title>Gammaproteobacterial methanotrophs dominate.</title>
        <authorList>
            <person name="Rissanen A.J."/>
            <person name="Saarenheimo J."/>
            <person name="Tiirola M."/>
            <person name="Peura S."/>
            <person name="Aalto S.L."/>
            <person name="Karvinen A."/>
            <person name="Nykanen H."/>
        </authorList>
    </citation>
    <scope>NUCLEOTIDE SEQUENCE [LARGE SCALE GENOMIC DNA]</scope>
    <source>
        <strain evidence="2">AMbin10</strain>
    </source>
</reference>
<keyword evidence="2" id="KW-0808">Transferase</keyword>
<dbReference type="InterPro" id="IPR001763">
    <property type="entry name" value="Rhodanese-like_dom"/>
</dbReference>
<comment type="caution">
    <text evidence="2">The sequence shown here is derived from an EMBL/GenBank/DDBJ whole genome shotgun (WGS) entry which is preliminary data.</text>
</comment>
<dbReference type="EMBL" id="QJPH01000394">
    <property type="protein sequence ID" value="PZN75235.1"/>
    <property type="molecule type" value="Genomic_DNA"/>
</dbReference>
<organism evidence="2 3">
    <name type="scientific">Candidatus Methylumidiphilus alinenensis</name>
    <dbReference type="NCBI Taxonomy" id="2202197"/>
    <lineage>
        <taxon>Bacteria</taxon>
        <taxon>Pseudomonadati</taxon>
        <taxon>Pseudomonadota</taxon>
        <taxon>Gammaproteobacteria</taxon>
        <taxon>Methylococcales</taxon>
        <taxon>Candidatus Methylumidiphilus</taxon>
    </lineage>
</organism>
<dbReference type="GO" id="GO:0016740">
    <property type="term" value="F:transferase activity"/>
    <property type="evidence" value="ECO:0007669"/>
    <property type="project" value="UniProtKB-KW"/>
</dbReference>
<accession>A0A2W4QT42</accession>
<proteinExistence type="predicted"/>
<dbReference type="AlphaFoldDB" id="A0A2W4QT42"/>
<dbReference type="PANTHER" id="PTHR43031:SF1">
    <property type="entry name" value="PYRIDINE NUCLEOTIDE-DISULPHIDE OXIDOREDUCTASE"/>
    <property type="match status" value="1"/>
</dbReference>
<evidence type="ECO:0000313" key="3">
    <source>
        <dbReference type="Proteomes" id="UP000249396"/>
    </source>
</evidence>
<dbReference type="SUPFAM" id="SSF52821">
    <property type="entry name" value="Rhodanese/Cell cycle control phosphatase"/>
    <property type="match status" value="1"/>
</dbReference>
<dbReference type="SMART" id="SM00450">
    <property type="entry name" value="RHOD"/>
    <property type="match status" value="1"/>
</dbReference>